<dbReference type="Proteomes" id="UP000236630">
    <property type="component" value="Unassembled WGS sequence"/>
</dbReference>
<evidence type="ECO:0000256" key="1">
    <source>
        <dbReference type="SAM" id="MobiDB-lite"/>
    </source>
</evidence>
<dbReference type="EMBL" id="BDQV01000276">
    <property type="protein sequence ID" value="GAY61624.1"/>
    <property type="molecule type" value="Genomic_DNA"/>
</dbReference>
<evidence type="ECO:0000313" key="3">
    <source>
        <dbReference type="Proteomes" id="UP000236630"/>
    </source>
</evidence>
<comment type="caution">
    <text evidence="2">The sequence shown here is derived from an EMBL/GenBank/DDBJ whole genome shotgun (WGS) entry which is preliminary data.</text>
</comment>
<evidence type="ECO:0000313" key="2">
    <source>
        <dbReference type="EMBL" id="GAY61624.1"/>
    </source>
</evidence>
<feature type="non-terminal residue" evidence="2">
    <location>
        <position position="1"/>
    </location>
</feature>
<gene>
    <name evidence="2" type="ORF">CUMW_211450</name>
</gene>
<sequence length="368" mass="41674">VGEADEEVKNREIKQIKHESKTRKNERNWRIFPTNITSGTGRIQFLTSSYNQKTRPGRQRLQRNRKAWPGYEVIGYYVYGSVHVDTETNSYNQKTRLGRRRLRRKENNWPGSEVIGDNVQCSILTNKGKKFKDIRGNIPNPGSSSKVKAKENVDDKKETLVGSMISNVSISEGSEVIGDNFHVAEIKSKDKTRPGRQRLQRNGKAWPGDELTGDNVYVSIHVGTEVKLNDRSSYDQNTGPGRQRLHRKEKLLAGSKVVGDSVHGSVLTYKEKKLKNETFDAKTSVVSSEDSDEMIGNAVPGPVLMIQDDMVKPETSEDKAKEIVSINKYDIRITESRSEDKVKETVGGRKVSKKITQKYNREYRAISS</sequence>
<feature type="region of interest" description="Disordered" evidence="1">
    <location>
        <begin position="133"/>
        <end position="154"/>
    </location>
</feature>
<dbReference type="AlphaFoldDB" id="A0A2H5QAG1"/>
<protein>
    <submittedName>
        <fullName evidence="2">Uncharacterized protein</fullName>
    </submittedName>
</protein>
<keyword evidence="3" id="KW-1185">Reference proteome</keyword>
<organism evidence="2 3">
    <name type="scientific">Citrus unshiu</name>
    <name type="common">Satsuma mandarin</name>
    <name type="synonym">Citrus nobilis var. unshiu</name>
    <dbReference type="NCBI Taxonomy" id="55188"/>
    <lineage>
        <taxon>Eukaryota</taxon>
        <taxon>Viridiplantae</taxon>
        <taxon>Streptophyta</taxon>
        <taxon>Embryophyta</taxon>
        <taxon>Tracheophyta</taxon>
        <taxon>Spermatophyta</taxon>
        <taxon>Magnoliopsida</taxon>
        <taxon>eudicotyledons</taxon>
        <taxon>Gunneridae</taxon>
        <taxon>Pentapetalae</taxon>
        <taxon>rosids</taxon>
        <taxon>malvids</taxon>
        <taxon>Sapindales</taxon>
        <taxon>Rutaceae</taxon>
        <taxon>Aurantioideae</taxon>
        <taxon>Citrus</taxon>
    </lineage>
</organism>
<proteinExistence type="predicted"/>
<accession>A0A2H5QAG1</accession>
<name>A0A2H5QAG1_CITUN</name>
<reference evidence="2 3" key="1">
    <citation type="journal article" date="2017" name="Front. Genet.">
        <title>Draft sequencing of the heterozygous diploid genome of Satsuma (Citrus unshiu Marc.) using a hybrid assembly approach.</title>
        <authorList>
            <person name="Shimizu T."/>
            <person name="Tanizawa Y."/>
            <person name="Mochizuki T."/>
            <person name="Nagasaki H."/>
            <person name="Yoshioka T."/>
            <person name="Toyoda A."/>
            <person name="Fujiyama A."/>
            <person name="Kaminuma E."/>
            <person name="Nakamura Y."/>
        </authorList>
    </citation>
    <scope>NUCLEOTIDE SEQUENCE [LARGE SCALE GENOMIC DNA]</scope>
    <source>
        <strain evidence="3">cv. Miyagawa wase</strain>
    </source>
</reference>